<feature type="disulfide bond" evidence="9">
    <location>
        <begin position="122"/>
        <end position="128"/>
    </location>
</feature>
<dbReference type="PROSITE" id="PS00018">
    <property type="entry name" value="EF_HAND_1"/>
    <property type="match status" value="1"/>
</dbReference>
<dbReference type="Pfam" id="PF05497">
    <property type="entry name" value="Destabilase"/>
    <property type="match status" value="1"/>
</dbReference>
<keyword evidence="4" id="KW-0081">Bacteriolytic enzyme</keyword>
<feature type="disulfide bond" evidence="9">
    <location>
        <begin position="87"/>
        <end position="97"/>
    </location>
</feature>
<evidence type="ECO:0000313" key="12">
    <source>
        <dbReference type="Proteomes" id="UP001321473"/>
    </source>
</evidence>
<feature type="disulfide bond" evidence="9">
    <location>
        <begin position="70"/>
        <end position="152"/>
    </location>
</feature>
<dbReference type="PANTHER" id="PTHR11195:SF13">
    <property type="entry name" value="INVERTEBRATE-TYPE LYSOZYME 2-RELATED"/>
    <property type="match status" value="1"/>
</dbReference>
<evidence type="ECO:0000256" key="10">
    <source>
        <dbReference type="SAM" id="MobiDB-lite"/>
    </source>
</evidence>
<evidence type="ECO:0000256" key="6">
    <source>
        <dbReference type="ARBA" id="ARBA00023022"/>
    </source>
</evidence>
<evidence type="ECO:0000256" key="1">
    <source>
        <dbReference type="ARBA" id="ARBA00000632"/>
    </source>
</evidence>
<sequence length="213" mass="23001">MRVRATGLWVKAEHFRLPPQTQVPARGGVSRATEARAPSMSPRSVVLACLALCAFTTGANAQGTDATRKCLNCICYASTKCNTQIGCTNGGPNSYFCGPYQISYAYWVDAGKPGNFDHFEKCLKDQRCAETAVVNYMNKWGTDCDGDGTVTCYDYARMHKAGRTGCSAASWVDNTDYWAQFEECFGPAPSLQGLGPGDDSGIGGLDARTNKRN</sequence>
<dbReference type="GO" id="GO:0003796">
    <property type="term" value="F:lysozyme activity"/>
    <property type="evidence" value="ECO:0007669"/>
    <property type="project" value="UniProtKB-EC"/>
</dbReference>
<dbReference type="Proteomes" id="UP001321473">
    <property type="component" value="Unassembled WGS sequence"/>
</dbReference>
<evidence type="ECO:0000313" key="11">
    <source>
        <dbReference type="EMBL" id="KAK8756543.1"/>
    </source>
</evidence>
<comment type="caution">
    <text evidence="11">The sequence shown here is derived from an EMBL/GenBank/DDBJ whole genome shotgun (WGS) entry which is preliminary data.</text>
</comment>
<evidence type="ECO:0000256" key="4">
    <source>
        <dbReference type="ARBA" id="ARBA00022638"/>
    </source>
</evidence>
<keyword evidence="3" id="KW-0929">Antimicrobial</keyword>
<keyword evidence="8" id="KW-0326">Glycosidase</keyword>
<dbReference type="AlphaFoldDB" id="A0AAQ4D253"/>
<keyword evidence="12" id="KW-1185">Reference proteome</keyword>
<dbReference type="PANTHER" id="PTHR11195">
    <property type="entry name" value="DESTABILASE-RELATED"/>
    <property type="match status" value="1"/>
</dbReference>
<dbReference type="InterPro" id="IPR023346">
    <property type="entry name" value="Lysozyme-like_dom_sf"/>
</dbReference>
<evidence type="ECO:0000256" key="2">
    <source>
        <dbReference type="ARBA" id="ARBA00012732"/>
    </source>
</evidence>
<dbReference type="EC" id="3.2.1.17" evidence="2"/>
<feature type="region of interest" description="Disordered" evidence="10">
    <location>
        <begin position="193"/>
        <end position="213"/>
    </location>
</feature>
<dbReference type="PROSITE" id="PS51909">
    <property type="entry name" value="LYSOZYME_I"/>
    <property type="match status" value="1"/>
</dbReference>
<evidence type="ECO:0000256" key="8">
    <source>
        <dbReference type="ARBA" id="ARBA00023295"/>
    </source>
</evidence>
<protein>
    <recommendedName>
        <fullName evidence="2">lysozyme</fullName>
        <ecNumber evidence="2">3.2.1.17</ecNumber>
    </recommendedName>
</protein>
<feature type="disulfide bond" evidence="9">
    <location>
        <begin position="75"/>
        <end position="81"/>
    </location>
</feature>
<feature type="compositionally biased region" description="Gly residues" evidence="10">
    <location>
        <begin position="194"/>
        <end position="204"/>
    </location>
</feature>
<dbReference type="SUPFAM" id="SSF53955">
    <property type="entry name" value="Lysozyme-like"/>
    <property type="match status" value="1"/>
</dbReference>
<dbReference type="GO" id="GO:0042742">
    <property type="term" value="P:defense response to bacterium"/>
    <property type="evidence" value="ECO:0007669"/>
    <property type="project" value="UniProtKB-KW"/>
</dbReference>
<dbReference type="CDD" id="cd16890">
    <property type="entry name" value="lyz_i"/>
    <property type="match status" value="1"/>
</dbReference>
<name>A0AAQ4D253_AMBAM</name>
<reference evidence="11 12" key="1">
    <citation type="journal article" date="2023" name="Arcadia Sci">
        <title>De novo assembly of a long-read Amblyomma americanum tick genome.</title>
        <authorList>
            <person name="Chou S."/>
            <person name="Poskanzer K.E."/>
            <person name="Rollins M."/>
            <person name="Thuy-Boun P.S."/>
        </authorList>
    </citation>
    <scope>NUCLEOTIDE SEQUENCE [LARGE SCALE GENOMIC DNA]</scope>
    <source>
        <strain evidence="11">F_SG_1</strain>
        <tissue evidence="11">Salivary glands</tissue>
    </source>
</reference>
<accession>A0AAQ4D253</accession>
<evidence type="ECO:0000256" key="7">
    <source>
        <dbReference type="ARBA" id="ARBA00023157"/>
    </source>
</evidence>
<evidence type="ECO:0000256" key="9">
    <source>
        <dbReference type="PIRSR" id="PIRSR608597-3"/>
    </source>
</evidence>
<dbReference type="InterPro" id="IPR018247">
    <property type="entry name" value="EF_Hand_1_Ca_BS"/>
</dbReference>
<evidence type="ECO:0000256" key="3">
    <source>
        <dbReference type="ARBA" id="ARBA00022529"/>
    </source>
</evidence>
<comment type="catalytic activity">
    <reaction evidence="1">
        <text>Hydrolysis of (1-&gt;4)-beta-linkages between N-acetylmuramic acid and N-acetyl-D-glucosamine residues in a peptidoglycan and between N-acetyl-D-glucosamine residues in chitodextrins.</text>
        <dbReference type="EC" id="3.2.1.17"/>
    </reaction>
</comment>
<evidence type="ECO:0000256" key="5">
    <source>
        <dbReference type="ARBA" id="ARBA00022801"/>
    </source>
</evidence>
<keyword evidence="6" id="KW-0044">Antibiotic</keyword>
<dbReference type="EMBL" id="JARKHS020036163">
    <property type="protein sequence ID" value="KAK8756543.1"/>
    <property type="molecule type" value="Genomic_DNA"/>
</dbReference>
<organism evidence="11 12">
    <name type="scientific">Amblyomma americanum</name>
    <name type="common">Lone star tick</name>
    <dbReference type="NCBI Taxonomy" id="6943"/>
    <lineage>
        <taxon>Eukaryota</taxon>
        <taxon>Metazoa</taxon>
        <taxon>Ecdysozoa</taxon>
        <taxon>Arthropoda</taxon>
        <taxon>Chelicerata</taxon>
        <taxon>Arachnida</taxon>
        <taxon>Acari</taxon>
        <taxon>Parasitiformes</taxon>
        <taxon>Ixodida</taxon>
        <taxon>Ixodoidea</taxon>
        <taxon>Ixodidae</taxon>
        <taxon>Amblyomminae</taxon>
        <taxon>Amblyomma</taxon>
    </lineage>
</organism>
<dbReference type="GO" id="GO:0031640">
    <property type="term" value="P:killing of cells of another organism"/>
    <property type="evidence" value="ECO:0007669"/>
    <property type="project" value="UniProtKB-KW"/>
</dbReference>
<keyword evidence="5" id="KW-0378">Hydrolase</keyword>
<gene>
    <name evidence="11" type="ORF">V5799_000754</name>
</gene>
<dbReference type="InterPro" id="IPR008597">
    <property type="entry name" value="Invert_lysozyme"/>
</dbReference>
<proteinExistence type="predicted"/>
<dbReference type="Gene3D" id="1.10.530.10">
    <property type="match status" value="1"/>
</dbReference>
<keyword evidence="7 9" id="KW-1015">Disulfide bond</keyword>